<keyword evidence="2" id="KW-1185">Reference proteome</keyword>
<organism evidence="1 2">
    <name type="scientific">Thermodesulfovibrio aggregans</name>
    <dbReference type="NCBI Taxonomy" id="86166"/>
    <lineage>
        <taxon>Bacteria</taxon>
        <taxon>Pseudomonadati</taxon>
        <taxon>Nitrospirota</taxon>
        <taxon>Thermodesulfovibrionia</taxon>
        <taxon>Thermodesulfovibrionales</taxon>
        <taxon>Thermodesulfovibrionaceae</taxon>
        <taxon>Thermodesulfovibrio</taxon>
    </lineage>
</organism>
<proteinExistence type="predicted"/>
<name>A0A0U9HMR5_9BACT</name>
<evidence type="ECO:0000313" key="2">
    <source>
        <dbReference type="Proteomes" id="UP000054976"/>
    </source>
</evidence>
<comment type="caution">
    <text evidence="1">The sequence shown here is derived from an EMBL/GenBank/DDBJ whole genome shotgun (WGS) entry which is preliminary data.</text>
</comment>
<protein>
    <submittedName>
        <fullName evidence="1">Uncharacterized protein</fullName>
    </submittedName>
</protein>
<dbReference type="OrthoDB" id="9807511at2"/>
<dbReference type="AlphaFoldDB" id="A0A0U9HMR5"/>
<dbReference type="RefSeq" id="WP_059175636.1">
    <property type="nucleotide sequence ID" value="NZ_BCNO01000001.1"/>
</dbReference>
<dbReference type="EMBL" id="BCNO01000001">
    <property type="protein sequence ID" value="GAQ94164.1"/>
    <property type="molecule type" value="Genomic_DNA"/>
</dbReference>
<gene>
    <name evidence="1" type="ORF">TAGGR_1342</name>
</gene>
<reference evidence="2" key="1">
    <citation type="submission" date="2016-01" db="EMBL/GenBank/DDBJ databases">
        <title>Draft genome sequence of Thermodesulfovibrio aggregans strain TGE-P1.</title>
        <authorList>
            <person name="Sekiguchi Y."/>
            <person name="Ohashi A."/>
            <person name="Matsuura N."/>
            <person name="Tourlousse M.D."/>
        </authorList>
    </citation>
    <scope>NUCLEOTIDE SEQUENCE [LARGE SCALE GENOMIC DNA]</scope>
    <source>
        <strain evidence="2">TGE-P1</strain>
    </source>
</reference>
<dbReference type="Proteomes" id="UP000054976">
    <property type="component" value="Unassembled WGS sequence"/>
</dbReference>
<evidence type="ECO:0000313" key="1">
    <source>
        <dbReference type="EMBL" id="GAQ94164.1"/>
    </source>
</evidence>
<dbReference type="STRING" id="86166.TAGGR_1342"/>
<sequence length="61" mass="7088">MKAQIEIEFKDLPVEKIQRAIMEMIQTFKTLDMIDDARFQIFTPNGTVTEKCIVQENKVVA</sequence>
<accession>A0A0U9HMR5</accession>